<dbReference type="PANTHER" id="PTHR33112">
    <property type="entry name" value="DOMAIN PROTEIN, PUTATIVE-RELATED"/>
    <property type="match status" value="1"/>
</dbReference>
<comment type="caution">
    <text evidence="2">The sequence shown here is derived from an EMBL/GenBank/DDBJ whole genome shotgun (WGS) entry which is preliminary data.</text>
</comment>
<name>A0AA40BWR6_9PEZI</name>
<dbReference type="Proteomes" id="UP001175000">
    <property type="component" value="Unassembled WGS sequence"/>
</dbReference>
<protein>
    <submittedName>
        <fullName evidence="2">Heterokaryon incompatibility protein-domain-containing protein</fullName>
    </submittedName>
</protein>
<proteinExistence type="predicted"/>
<dbReference type="Pfam" id="PF06985">
    <property type="entry name" value="HET"/>
    <property type="match status" value="1"/>
</dbReference>
<feature type="domain" description="Heterokaryon incompatibility" evidence="1">
    <location>
        <begin position="212"/>
        <end position="359"/>
    </location>
</feature>
<sequence>MRSEEMLCGKCRSLRFLPTSWNQRESSRNLSFTTHICVLHESRESFFASIAEACHLCCLIQAQLGTREYASPECDVLGAFVALLAEDASGFMASKWRPSLHISIASRLGNGSLGEVPEEVTDEYAEALRANLEAGRQSWQGGRTGRGASLPENVSSPGLKLARLWRDNCLANHQLCNLASPLESSAPSPTRLLNVANPNRPFLEETSAWQPYVALSYCWGLGEKFVTLRANAEDHRKGIAIEMLPKTFKHAIYATHQLGYSHVWIDALCIIQDDKADLGKELGHMGDIYRHAALTLRAASAISSHAGFFHNRNPLQLHPCRVRVTWDTSPDIGAVLNIHLTGTCSGHNYLTNRGWILQEDVLAPRAITFGSQVSWRCMETTADETRPIPVPCEVAESGAHNMRRWLYASQHAMEKRGALEKEKFGDWQEMVCEYSDRELSVKTDTLRALSGLADMFSQVHGTTYLAGLWRENAVSDLCWYVSANDKRPVQRFHNMLAAPSWSWASVGKVRIRFPTPNWELNKPKLDRRPAPAVLRHGFCASRDPINAASETEFQNLSVRDRWLLKLAGPVRRLTMSLRKEYSEWRINNAVYRDSRAGMPDVVSASAISSRIDPRFPALLHLPDSSRRMVGEVALDYPILPAIPGRAVSDRRDDEMEVFCLPLFEDFLDGLPSPHILCLILAPFELGSPLYRRLGIGYLTEEGWFGGEAGDGESLVECEIV</sequence>
<gene>
    <name evidence="2" type="ORF">B0T14DRAFT_247179</name>
</gene>
<evidence type="ECO:0000313" key="2">
    <source>
        <dbReference type="EMBL" id="KAK0616459.1"/>
    </source>
</evidence>
<dbReference type="EMBL" id="JAULSU010000005">
    <property type="protein sequence ID" value="KAK0616459.1"/>
    <property type="molecule type" value="Genomic_DNA"/>
</dbReference>
<dbReference type="AlphaFoldDB" id="A0AA40BWR6"/>
<evidence type="ECO:0000313" key="3">
    <source>
        <dbReference type="Proteomes" id="UP001175000"/>
    </source>
</evidence>
<organism evidence="2 3">
    <name type="scientific">Immersiella caudata</name>
    <dbReference type="NCBI Taxonomy" id="314043"/>
    <lineage>
        <taxon>Eukaryota</taxon>
        <taxon>Fungi</taxon>
        <taxon>Dikarya</taxon>
        <taxon>Ascomycota</taxon>
        <taxon>Pezizomycotina</taxon>
        <taxon>Sordariomycetes</taxon>
        <taxon>Sordariomycetidae</taxon>
        <taxon>Sordariales</taxon>
        <taxon>Lasiosphaeriaceae</taxon>
        <taxon>Immersiella</taxon>
    </lineage>
</organism>
<accession>A0AA40BWR6</accession>
<dbReference type="PANTHER" id="PTHR33112:SF16">
    <property type="entry name" value="HETEROKARYON INCOMPATIBILITY DOMAIN-CONTAINING PROTEIN"/>
    <property type="match status" value="1"/>
</dbReference>
<keyword evidence="3" id="KW-1185">Reference proteome</keyword>
<reference evidence="2" key="1">
    <citation type="submission" date="2023-06" db="EMBL/GenBank/DDBJ databases">
        <title>Genome-scale phylogeny and comparative genomics of the fungal order Sordariales.</title>
        <authorList>
            <consortium name="Lawrence Berkeley National Laboratory"/>
            <person name="Hensen N."/>
            <person name="Bonometti L."/>
            <person name="Westerberg I."/>
            <person name="Brannstrom I.O."/>
            <person name="Guillou S."/>
            <person name="Cros-Aarteil S."/>
            <person name="Calhoun S."/>
            <person name="Haridas S."/>
            <person name="Kuo A."/>
            <person name="Mondo S."/>
            <person name="Pangilinan J."/>
            <person name="Riley R."/>
            <person name="Labutti K."/>
            <person name="Andreopoulos B."/>
            <person name="Lipzen A."/>
            <person name="Chen C."/>
            <person name="Yanf M."/>
            <person name="Daum C."/>
            <person name="Ng V."/>
            <person name="Clum A."/>
            <person name="Steindorff A."/>
            <person name="Ohm R."/>
            <person name="Martin F."/>
            <person name="Silar P."/>
            <person name="Natvig D."/>
            <person name="Lalanne C."/>
            <person name="Gautier V."/>
            <person name="Ament-Velasquez S.L."/>
            <person name="Kruys A."/>
            <person name="Hutchinson M.I."/>
            <person name="Powell A.J."/>
            <person name="Barry K."/>
            <person name="Miller A.N."/>
            <person name="Grigoriev I.V."/>
            <person name="Debuchy R."/>
            <person name="Gladieux P."/>
            <person name="Thoren M.H."/>
            <person name="Johannesson H."/>
        </authorList>
    </citation>
    <scope>NUCLEOTIDE SEQUENCE</scope>
    <source>
        <strain evidence="2">CBS 606.72</strain>
    </source>
</reference>
<dbReference type="InterPro" id="IPR010730">
    <property type="entry name" value="HET"/>
</dbReference>
<evidence type="ECO:0000259" key="1">
    <source>
        <dbReference type="Pfam" id="PF06985"/>
    </source>
</evidence>